<organism evidence="10 11">
    <name type="scientific">Mortierella isabellina</name>
    <name type="common">Filamentous fungus</name>
    <name type="synonym">Umbelopsis isabellina</name>
    <dbReference type="NCBI Taxonomy" id="91625"/>
    <lineage>
        <taxon>Eukaryota</taxon>
        <taxon>Fungi</taxon>
        <taxon>Fungi incertae sedis</taxon>
        <taxon>Mucoromycota</taxon>
        <taxon>Mucoromycotina</taxon>
        <taxon>Umbelopsidomycetes</taxon>
        <taxon>Umbelopsidales</taxon>
        <taxon>Umbelopsidaceae</taxon>
        <taxon>Umbelopsis</taxon>
    </lineage>
</organism>
<comment type="caution">
    <text evidence="10">The sequence shown here is derived from an EMBL/GenBank/DDBJ whole genome shotgun (WGS) entry which is preliminary data.</text>
</comment>
<dbReference type="Pfam" id="PF00854">
    <property type="entry name" value="PTR2"/>
    <property type="match status" value="1"/>
</dbReference>
<feature type="compositionally biased region" description="Basic and acidic residues" evidence="8">
    <location>
        <begin position="1"/>
        <end position="20"/>
    </location>
</feature>
<evidence type="ECO:0000256" key="9">
    <source>
        <dbReference type="SAM" id="Phobius"/>
    </source>
</evidence>
<evidence type="ECO:0000256" key="7">
    <source>
        <dbReference type="RuleBase" id="RU003755"/>
    </source>
</evidence>
<dbReference type="Gene3D" id="1.20.1250.20">
    <property type="entry name" value="MFS general substrate transporter like domains"/>
    <property type="match status" value="1"/>
</dbReference>
<sequence>MSEKNVEVIKDDVEDTRSLDLAEEDAYGPSPTAEDWKTMREVADSVPRSAYLVIAIEFCERFTYYGLGGPFQNYIQNPPPASYPAAQPGALGRGQQTATALTTFFQFWCYITPIIGAIIADQYLGKYRTILLFGAIYMVGLVIITATSAPSAIASGASFPGFVVGLIVVGLGTGGIKSNVSPLVAEQYQSTKPYVRTLKSGEQVIVTPQATYQKIFNMFYWGINIGGMSSIATTNLEKNIGFWSAYLLPTLMFIPALAVVVLGRNYYVRVPPRGSVFVEAFRLIRMKYKIKGGLAACKPSALKETHPELFEQATWDDVFVDELKRALKACAVFCWYPIYWLCYNQMTNNLISQAGTMWTGKVPNDILSNIDGLTLLITIPLMDRIFYPALRRMGIPMRPVFRITLGFLLASISIAYAAGVQSMIYKSPPYYDHVGEADGPNYISAAIQLPAYFFIALSEIFASITGLEYAYKKAPESMKSIVMAAYLFTTCVASILGFALVPVTVDPKLTWMYTGISAVMLVITPIFWFLHKDNDTVDVEEDAIGRDHAEKDAYHQHARAEVDYEAEIKQAGG</sequence>
<evidence type="ECO:0000256" key="5">
    <source>
        <dbReference type="ARBA" id="ARBA00022989"/>
    </source>
</evidence>
<feature type="transmembrane region" description="Helical" evidence="9">
    <location>
        <begin position="127"/>
        <end position="146"/>
    </location>
</feature>
<dbReference type="InterPro" id="IPR018456">
    <property type="entry name" value="PTR2_symporter_CS"/>
</dbReference>
<proteinExistence type="inferred from homology"/>
<keyword evidence="6 9" id="KW-0472">Membrane</keyword>
<feature type="region of interest" description="Disordered" evidence="8">
    <location>
        <begin position="1"/>
        <end position="32"/>
    </location>
</feature>
<feature type="transmembrane region" description="Helical" evidence="9">
    <location>
        <begin position="399"/>
        <end position="419"/>
    </location>
</feature>
<dbReference type="FunFam" id="1.20.1250.20:FF:000085">
    <property type="entry name" value="MFS peptide transporter Ptr2"/>
    <property type="match status" value="1"/>
</dbReference>
<feature type="transmembrane region" description="Helical" evidence="9">
    <location>
        <begin position="98"/>
        <end position="120"/>
    </location>
</feature>
<evidence type="ECO:0000256" key="3">
    <source>
        <dbReference type="ARBA" id="ARBA00022448"/>
    </source>
</evidence>
<dbReference type="PANTHER" id="PTHR11654">
    <property type="entry name" value="OLIGOPEPTIDE TRANSPORTER-RELATED"/>
    <property type="match status" value="1"/>
</dbReference>
<dbReference type="InterPro" id="IPR000109">
    <property type="entry name" value="POT_fam"/>
</dbReference>
<feature type="transmembrane region" description="Helical" evidence="9">
    <location>
        <begin position="451"/>
        <end position="471"/>
    </location>
</feature>
<dbReference type="InterPro" id="IPR036259">
    <property type="entry name" value="MFS_trans_sf"/>
</dbReference>
<accession>A0A8H7PGZ9</accession>
<evidence type="ECO:0000256" key="1">
    <source>
        <dbReference type="ARBA" id="ARBA00004141"/>
    </source>
</evidence>
<keyword evidence="3 7" id="KW-0813">Transport</keyword>
<comment type="subcellular location">
    <subcellularLocation>
        <location evidence="1 7">Membrane</location>
        <topology evidence="1 7">Multi-pass membrane protein</topology>
    </subcellularLocation>
</comment>
<evidence type="ECO:0000256" key="4">
    <source>
        <dbReference type="ARBA" id="ARBA00022692"/>
    </source>
</evidence>
<feature type="transmembrane region" description="Helical" evidence="9">
    <location>
        <begin position="511"/>
        <end position="530"/>
    </location>
</feature>
<evidence type="ECO:0000256" key="2">
    <source>
        <dbReference type="ARBA" id="ARBA00005982"/>
    </source>
</evidence>
<dbReference type="GO" id="GO:0005886">
    <property type="term" value="C:plasma membrane"/>
    <property type="evidence" value="ECO:0007669"/>
    <property type="project" value="UniProtKB-ARBA"/>
</dbReference>
<evidence type="ECO:0000313" key="11">
    <source>
        <dbReference type="Proteomes" id="UP000654370"/>
    </source>
</evidence>
<keyword evidence="5 9" id="KW-1133">Transmembrane helix</keyword>
<dbReference type="PROSITE" id="PS01022">
    <property type="entry name" value="PTR2_1"/>
    <property type="match status" value="1"/>
</dbReference>
<protein>
    <submittedName>
        <fullName evidence="10">Uncharacterized protein</fullName>
    </submittedName>
</protein>
<feature type="transmembrane region" description="Helical" evidence="9">
    <location>
        <begin position="483"/>
        <end position="505"/>
    </location>
</feature>
<feature type="transmembrane region" description="Helical" evidence="9">
    <location>
        <begin position="242"/>
        <end position="263"/>
    </location>
</feature>
<dbReference type="Proteomes" id="UP000654370">
    <property type="component" value="Unassembled WGS sequence"/>
</dbReference>
<evidence type="ECO:0000256" key="6">
    <source>
        <dbReference type="ARBA" id="ARBA00023136"/>
    </source>
</evidence>
<reference evidence="10" key="1">
    <citation type="submission" date="2020-12" db="EMBL/GenBank/DDBJ databases">
        <title>Metabolic potential, ecology and presence of endohyphal bacteria is reflected in genomic diversity of Mucoromycotina.</title>
        <authorList>
            <person name="Muszewska A."/>
            <person name="Okrasinska A."/>
            <person name="Steczkiewicz K."/>
            <person name="Drgas O."/>
            <person name="Orlowska M."/>
            <person name="Perlinska-Lenart U."/>
            <person name="Aleksandrzak-Piekarczyk T."/>
            <person name="Szatraj K."/>
            <person name="Zielenkiewicz U."/>
            <person name="Pilsyk S."/>
            <person name="Malc E."/>
            <person name="Mieczkowski P."/>
            <person name="Kruszewska J.S."/>
            <person name="Biernat P."/>
            <person name="Pawlowska J."/>
        </authorList>
    </citation>
    <scope>NUCLEOTIDE SEQUENCE</scope>
    <source>
        <strain evidence="10">WA0000067209</strain>
    </source>
</reference>
<evidence type="ECO:0000313" key="10">
    <source>
        <dbReference type="EMBL" id="KAG2173834.1"/>
    </source>
</evidence>
<evidence type="ECO:0000256" key="8">
    <source>
        <dbReference type="SAM" id="MobiDB-lite"/>
    </source>
</evidence>
<dbReference type="OrthoDB" id="8904098at2759"/>
<keyword evidence="4 7" id="KW-0812">Transmembrane</keyword>
<dbReference type="EMBL" id="JAEPQZ010000014">
    <property type="protein sequence ID" value="KAG2173834.1"/>
    <property type="molecule type" value="Genomic_DNA"/>
</dbReference>
<gene>
    <name evidence="10" type="ORF">INT43_005254</name>
</gene>
<dbReference type="AlphaFoldDB" id="A0A8H7PGZ9"/>
<feature type="transmembrane region" description="Helical" evidence="9">
    <location>
        <begin position="152"/>
        <end position="171"/>
    </location>
</feature>
<feature type="transmembrane region" description="Helical" evidence="9">
    <location>
        <begin position="218"/>
        <end position="236"/>
    </location>
</feature>
<dbReference type="PROSITE" id="PS01023">
    <property type="entry name" value="PTR2_2"/>
    <property type="match status" value="1"/>
</dbReference>
<dbReference type="GO" id="GO:0071916">
    <property type="term" value="F:dipeptide transmembrane transporter activity"/>
    <property type="evidence" value="ECO:0007669"/>
    <property type="project" value="UniProtKB-ARBA"/>
</dbReference>
<name>A0A8H7PGZ9_MORIS</name>
<dbReference type="SUPFAM" id="SSF103473">
    <property type="entry name" value="MFS general substrate transporter"/>
    <property type="match status" value="1"/>
</dbReference>
<comment type="similarity">
    <text evidence="2 7">Belongs to the major facilitator superfamily. Proton-dependent oligopeptide transporter (POT/PTR) (TC 2.A.17) family.</text>
</comment>
<keyword evidence="11" id="KW-1185">Reference proteome</keyword>